<evidence type="ECO:0000313" key="2">
    <source>
        <dbReference type="Proteomes" id="UP000184139"/>
    </source>
</evidence>
<dbReference type="AlphaFoldDB" id="A0A1M5UJP0"/>
<reference evidence="1 2" key="1">
    <citation type="submission" date="2016-11" db="EMBL/GenBank/DDBJ databases">
        <authorList>
            <person name="Jaros S."/>
            <person name="Januszkiewicz K."/>
            <person name="Wedrychowicz H."/>
        </authorList>
    </citation>
    <scope>NUCLEOTIDE SEQUENCE [LARGE SCALE GENOMIC DNA]</scope>
    <source>
        <strain evidence="1 2">DSM 9705</strain>
    </source>
</reference>
<dbReference type="EMBL" id="FQXS01000005">
    <property type="protein sequence ID" value="SHH63225.1"/>
    <property type="molecule type" value="Genomic_DNA"/>
</dbReference>
<dbReference type="Proteomes" id="UP000184139">
    <property type="component" value="Unassembled WGS sequence"/>
</dbReference>
<name>A0A1M5UJP0_9BACT</name>
<keyword evidence="2" id="KW-1185">Reference proteome</keyword>
<dbReference type="STRING" id="1121409.SAMN02745124_01206"/>
<gene>
    <name evidence="1" type="ORF">SAMN02745124_01206</name>
</gene>
<organism evidence="1 2">
    <name type="scientific">Desulfofustis glycolicus DSM 9705</name>
    <dbReference type="NCBI Taxonomy" id="1121409"/>
    <lineage>
        <taxon>Bacteria</taxon>
        <taxon>Pseudomonadati</taxon>
        <taxon>Thermodesulfobacteriota</taxon>
        <taxon>Desulfobulbia</taxon>
        <taxon>Desulfobulbales</taxon>
        <taxon>Desulfocapsaceae</taxon>
        <taxon>Desulfofustis</taxon>
    </lineage>
</organism>
<protein>
    <submittedName>
        <fullName evidence="1">Uncharacterized protein</fullName>
    </submittedName>
</protein>
<accession>A0A1M5UJP0</accession>
<dbReference type="OrthoDB" id="5951715at2"/>
<evidence type="ECO:0000313" key="1">
    <source>
        <dbReference type="EMBL" id="SHH63225.1"/>
    </source>
</evidence>
<dbReference type="RefSeq" id="WP_073374240.1">
    <property type="nucleotide sequence ID" value="NZ_FQXS01000005.1"/>
</dbReference>
<sequence length="197" mass="22623">MGGYGSGRRWNAKSAIERQSGLDIRLLKKDGCLREGFQGSISWGCNGSTTNSVNVRITNGSLVLDYKHRFRGGEWEPIKQTIQFAYTPCHYGGMRTWFSCPSCYRRVAVVYGAGKYFLCRHCHNLTYASQQEGRADRMLRKARKIRRRLGASINMTVPILFKPKGMHWITFMRCQEKVSHANYLFCLIEGKRLGIRL</sequence>
<proteinExistence type="predicted"/>